<comment type="similarity">
    <text evidence="2">Belongs to the UPF0114 family.</text>
</comment>
<sequence length="197" mass="21701">MKFQHGIERLIFGARWLLAPLYVGLIIVLLILAYKFVYDLVFLVIHVVEQQFASNSHAGDSMFIIDLLSLLDLVLISNLILIVLFAGYENFVSKIEVAEKSVDRPAWMGSVDFSGLKIKLIGSLVAISVISLLASFIELSLNPDQEVGPALFWQIIIHLTFVVSGVMFAVMDWISDSRALRAKALHDGGANVVGDGI</sequence>
<dbReference type="EMBL" id="CAFBMB010000025">
    <property type="protein sequence ID" value="CAB4892788.1"/>
    <property type="molecule type" value="Genomic_DNA"/>
</dbReference>
<name>A0A6J7FG99_9ZZZZ</name>
<evidence type="ECO:0000256" key="6">
    <source>
        <dbReference type="ARBA" id="ARBA00023136"/>
    </source>
</evidence>
<dbReference type="PANTHER" id="PTHR38596:SF1">
    <property type="entry name" value="UPF0114 PROTEIN YQHA"/>
    <property type="match status" value="1"/>
</dbReference>
<evidence type="ECO:0000256" key="1">
    <source>
        <dbReference type="ARBA" id="ARBA00004651"/>
    </source>
</evidence>
<reference evidence="8" key="1">
    <citation type="submission" date="2020-05" db="EMBL/GenBank/DDBJ databases">
        <authorList>
            <person name="Chiriac C."/>
            <person name="Salcher M."/>
            <person name="Ghai R."/>
            <person name="Kavagutti S V."/>
        </authorList>
    </citation>
    <scope>NUCLEOTIDE SEQUENCE</scope>
</reference>
<feature type="transmembrane region" description="Helical" evidence="7">
    <location>
        <begin position="62"/>
        <end position="86"/>
    </location>
</feature>
<gene>
    <name evidence="8" type="ORF">UFOPK3516_00512</name>
</gene>
<proteinExistence type="inferred from homology"/>
<keyword evidence="5 7" id="KW-1133">Transmembrane helix</keyword>
<dbReference type="PANTHER" id="PTHR38596">
    <property type="entry name" value="UPF0114 PROTEIN YQHA"/>
    <property type="match status" value="1"/>
</dbReference>
<dbReference type="GO" id="GO:0005886">
    <property type="term" value="C:plasma membrane"/>
    <property type="evidence" value="ECO:0007669"/>
    <property type="project" value="UniProtKB-SubCell"/>
</dbReference>
<keyword evidence="6 7" id="KW-0472">Membrane</keyword>
<accession>A0A6J7FG99</accession>
<dbReference type="NCBIfam" id="TIGR00645">
    <property type="entry name" value="HI0507"/>
    <property type="match status" value="1"/>
</dbReference>
<evidence type="ECO:0000256" key="7">
    <source>
        <dbReference type="SAM" id="Phobius"/>
    </source>
</evidence>
<evidence type="ECO:0000256" key="5">
    <source>
        <dbReference type="ARBA" id="ARBA00022989"/>
    </source>
</evidence>
<feature type="transmembrane region" description="Helical" evidence="7">
    <location>
        <begin position="120"/>
        <end position="139"/>
    </location>
</feature>
<organism evidence="8">
    <name type="scientific">freshwater metagenome</name>
    <dbReference type="NCBI Taxonomy" id="449393"/>
    <lineage>
        <taxon>unclassified sequences</taxon>
        <taxon>metagenomes</taxon>
        <taxon>ecological metagenomes</taxon>
    </lineage>
</organism>
<dbReference type="HAMAP" id="MF_00143">
    <property type="entry name" value="UPF0114"/>
    <property type="match status" value="1"/>
</dbReference>
<keyword evidence="3" id="KW-1003">Cell membrane</keyword>
<protein>
    <submittedName>
        <fullName evidence="8">Unannotated protein</fullName>
    </submittedName>
</protein>
<evidence type="ECO:0000256" key="4">
    <source>
        <dbReference type="ARBA" id="ARBA00022692"/>
    </source>
</evidence>
<keyword evidence="4 7" id="KW-0812">Transmembrane</keyword>
<comment type="subcellular location">
    <subcellularLocation>
        <location evidence="1">Cell membrane</location>
        <topology evidence="1">Multi-pass membrane protein</topology>
    </subcellularLocation>
</comment>
<feature type="transmembrane region" description="Helical" evidence="7">
    <location>
        <begin position="12"/>
        <end position="34"/>
    </location>
</feature>
<evidence type="ECO:0000256" key="2">
    <source>
        <dbReference type="ARBA" id="ARBA00005774"/>
    </source>
</evidence>
<evidence type="ECO:0000313" key="8">
    <source>
        <dbReference type="EMBL" id="CAB4892788.1"/>
    </source>
</evidence>
<dbReference type="InterPro" id="IPR005134">
    <property type="entry name" value="UPF0114"/>
</dbReference>
<evidence type="ECO:0000256" key="3">
    <source>
        <dbReference type="ARBA" id="ARBA00022475"/>
    </source>
</evidence>
<dbReference type="AlphaFoldDB" id="A0A6J7FG99"/>
<dbReference type="InterPro" id="IPR020761">
    <property type="entry name" value="UPF0114_bac"/>
</dbReference>
<feature type="transmembrane region" description="Helical" evidence="7">
    <location>
        <begin position="151"/>
        <end position="174"/>
    </location>
</feature>
<dbReference type="Pfam" id="PF03350">
    <property type="entry name" value="UPF0114"/>
    <property type="match status" value="1"/>
</dbReference>